<name>A0A7G5H772_9BACT</name>
<protein>
    <submittedName>
        <fullName evidence="1">DUF4249 domain-containing protein</fullName>
    </submittedName>
</protein>
<sequence length="356" mass="39128">MNSFGKGIWQYAVLLLMALVVSCITEFQPDRVSIATSLIVEGQITDQAGPYTVKLTRTADYSYASLNLLETGAVVTISDNLGNKETLTEQSPGGTYTTAANGIRGVAGRSYKLTIQTKAGKQYESEAEVLQAAPPITKLYYEYSIESGGVNFAQNQGWNVYIDTKDPEAPGNYYKWNWTHYEFTAVCSTKEITGQSYLSGLGCCSNCWNITRCYTCINLSSDVNINGQAISRQSIMRVPYKSTSKYYLEVQQQAISKGAYEFWKSVKGLVSNTGGLFDAAPSTVQGNLHCINDPATLVYGYFGATGIAEQYINVDRSTGQGTPDLDPPVVIPTPSPCVVCENSLYRTPIQPRWWQF</sequence>
<dbReference type="Proteomes" id="UP000515369">
    <property type="component" value="Chromosome"/>
</dbReference>
<accession>A0A7G5H772</accession>
<keyword evidence="2" id="KW-1185">Reference proteome</keyword>
<evidence type="ECO:0000313" key="1">
    <source>
        <dbReference type="EMBL" id="QMW06964.1"/>
    </source>
</evidence>
<dbReference type="AlphaFoldDB" id="A0A7G5H772"/>
<reference evidence="1 2" key="1">
    <citation type="submission" date="2020-07" db="EMBL/GenBank/DDBJ databases">
        <title>Spirosoma foliorum sp. nov., isolated from the leaves on the Nejang mountain Korea, Republic of.</title>
        <authorList>
            <person name="Ho H."/>
            <person name="Lee Y.-J."/>
            <person name="Nurcahyanto D.-A."/>
            <person name="Kim S.-G."/>
        </authorList>
    </citation>
    <scope>NUCLEOTIDE SEQUENCE [LARGE SCALE GENOMIC DNA]</scope>
    <source>
        <strain evidence="1 2">PL0136</strain>
    </source>
</reference>
<dbReference type="InterPro" id="IPR025345">
    <property type="entry name" value="DUF4249"/>
</dbReference>
<dbReference type="PROSITE" id="PS51257">
    <property type="entry name" value="PROKAR_LIPOPROTEIN"/>
    <property type="match status" value="1"/>
</dbReference>
<dbReference type="KEGG" id="sfol:H3H32_15270"/>
<organism evidence="1 2">
    <name type="scientific">Spirosoma foliorum</name>
    <dbReference type="NCBI Taxonomy" id="2710596"/>
    <lineage>
        <taxon>Bacteria</taxon>
        <taxon>Pseudomonadati</taxon>
        <taxon>Bacteroidota</taxon>
        <taxon>Cytophagia</taxon>
        <taxon>Cytophagales</taxon>
        <taxon>Cytophagaceae</taxon>
        <taxon>Spirosoma</taxon>
    </lineage>
</organism>
<dbReference type="Pfam" id="PF14054">
    <property type="entry name" value="DUF4249"/>
    <property type="match status" value="1"/>
</dbReference>
<gene>
    <name evidence="1" type="ORF">H3H32_15270</name>
</gene>
<evidence type="ECO:0000313" key="2">
    <source>
        <dbReference type="Proteomes" id="UP000515369"/>
    </source>
</evidence>
<dbReference type="EMBL" id="CP059732">
    <property type="protein sequence ID" value="QMW06964.1"/>
    <property type="molecule type" value="Genomic_DNA"/>
</dbReference>
<proteinExistence type="predicted"/>